<evidence type="ECO:0000256" key="2">
    <source>
        <dbReference type="ARBA" id="ARBA00022448"/>
    </source>
</evidence>
<dbReference type="Proteomes" id="UP001159428">
    <property type="component" value="Unassembled WGS sequence"/>
</dbReference>
<name>A0AAU9XIP5_9CNID</name>
<dbReference type="PRINTS" id="PR01097">
    <property type="entry name" value="TRNSRECEPTRP"/>
</dbReference>
<dbReference type="GO" id="GO:0070679">
    <property type="term" value="F:inositol 1,4,5 trisphosphate binding"/>
    <property type="evidence" value="ECO:0007669"/>
    <property type="project" value="TreeGrafter"/>
</dbReference>
<keyword evidence="5" id="KW-0406">Ion transport</keyword>
<reference evidence="11 12" key="1">
    <citation type="submission" date="2022-05" db="EMBL/GenBank/DDBJ databases">
        <authorList>
            <consortium name="Genoscope - CEA"/>
            <person name="William W."/>
        </authorList>
    </citation>
    <scope>NUCLEOTIDE SEQUENCE [LARGE SCALE GENOMIC DNA]</scope>
</reference>
<feature type="transmembrane region" description="Helical" evidence="9">
    <location>
        <begin position="352"/>
        <end position="371"/>
    </location>
</feature>
<protein>
    <recommendedName>
        <fullName evidence="10">Ion transport domain-containing protein</fullName>
    </recommendedName>
</protein>
<feature type="transmembrane region" description="Helical" evidence="9">
    <location>
        <begin position="167"/>
        <end position="192"/>
    </location>
</feature>
<dbReference type="AlphaFoldDB" id="A0AAU9XIP5"/>
<dbReference type="EMBL" id="CALNXJ010000044">
    <property type="protein sequence ID" value="CAH3148074.1"/>
    <property type="molecule type" value="Genomic_DNA"/>
</dbReference>
<dbReference type="PANTHER" id="PTHR10117">
    <property type="entry name" value="TRANSIENT RECEPTOR POTENTIAL CHANNEL"/>
    <property type="match status" value="1"/>
</dbReference>
<keyword evidence="6 9" id="KW-0472">Membrane</keyword>
<evidence type="ECO:0000313" key="11">
    <source>
        <dbReference type="EMBL" id="CAH3148074.1"/>
    </source>
</evidence>
<gene>
    <name evidence="11" type="ORF">PMEA_00023675</name>
</gene>
<keyword evidence="8" id="KW-0175">Coiled coil</keyword>
<dbReference type="GO" id="GO:0034703">
    <property type="term" value="C:cation channel complex"/>
    <property type="evidence" value="ECO:0007669"/>
    <property type="project" value="TreeGrafter"/>
</dbReference>
<feature type="transmembrane region" description="Helical" evidence="9">
    <location>
        <begin position="392"/>
        <end position="418"/>
    </location>
</feature>
<evidence type="ECO:0000256" key="5">
    <source>
        <dbReference type="ARBA" id="ARBA00023065"/>
    </source>
</evidence>
<keyword evidence="12" id="KW-1185">Reference proteome</keyword>
<accession>A0AAU9XIP5</accession>
<keyword evidence="3 9" id="KW-0812">Transmembrane</keyword>
<dbReference type="GO" id="GO:0051480">
    <property type="term" value="P:regulation of cytosolic calcium ion concentration"/>
    <property type="evidence" value="ECO:0007669"/>
    <property type="project" value="TreeGrafter"/>
</dbReference>
<evidence type="ECO:0000256" key="4">
    <source>
        <dbReference type="ARBA" id="ARBA00022989"/>
    </source>
</evidence>
<feature type="domain" description="Ion transport" evidence="10">
    <location>
        <begin position="283"/>
        <end position="510"/>
    </location>
</feature>
<evidence type="ECO:0000256" key="8">
    <source>
        <dbReference type="SAM" id="Coils"/>
    </source>
</evidence>
<proteinExistence type="predicted"/>
<evidence type="ECO:0000256" key="1">
    <source>
        <dbReference type="ARBA" id="ARBA00004141"/>
    </source>
</evidence>
<feature type="transmembrane region" description="Helical" evidence="9">
    <location>
        <begin position="322"/>
        <end position="340"/>
    </location>
</feature>
<keyword evidence="7" id="KW-0407">Ion channel</keyword>
<feature type="transmembrane region" description="Helical" evidence="9">
    <location>
        <begin position="475"/>
        <end position="500"/>
    </location>
</feature>
<dbReference type="Pfam" id="PF00520">
    <property type="entry name" value="Ion_trans"/>
    <property type="match status" value="1"/>
</dbReference>
<evidence type="ECO:0000256" key="3">
    <source>
        <dbReference type="ARBA" id="ARBA00022692"/>
    </source>
</evidence>
<dbReference type="InterPro" id="IPR005821">
    <property type="entry name" value="Ion_trans_dom"/>
</dbReference>
<comment type="caution">
    <text evidence="11">The sequence shown here is derived from an EMBL/GenBank/DDBJ whole genome shotgun (WGS) entry which is preliminary data.</text>
</comment>
<keyword evidence="2" id="KW-0813">Transport</keyword>
<dbReference type="PANTHER" id="PTHR10117:SF54">
    <property type="entry name" value="TRANSIENT RECEPTOR POTENTIAL-GAMMA PROTEIN"/>
    <property type="match status" value="1"/>
</dbReference>
<dbReference type="InterPro" id="IPR002153">
    <property type="entry name" value="TRPC_channel"/>
</dbReference>
<dbReference type="GO" id="GO:0015279">
    <property type="term" value="F:store-operated calcium channel activity"/>
    <property type="evidence" value="ECO:0007669"/>
    <property type="project" value="TreeGrafter"/>
</dbReference>
<comment type="subcellular location">
    <subcellularLocation>
        <location evidence="1">Membrane</location>
        <topology evidence="1">Multi-pass membrane protein</topology>
    </subcellularLocation>
</comment>
<evidence type="ECO:0000256" key="7">
    <source>
        <dbReference type="ARBA" id="ARBA00023303"/>
    </source>
</evidence>
<organism evidence="11 12">
    <name type="scientific">Pocillopora meandrina</name>
    <dbReference type="NCBI Taxonomy" id="46732"/>
    <lineage>
        <taxon>Eukaryota</taxon>
        <taxon>Metazoa</taxon>
        <taxon>Cnidaria</taxon>
        <taxon>Anthozoa</taxon>
        <taxon>Hexacorallia</taxon>
        <taxon>Scleractinia</taxon>
        <taxon>Astrocoeniina</taxon>
        <taxon>Pocilloporidae</taxon>
        <taxon>Pocillopora</taxon>
    </lineage>
</organism>
<sequence length="692" mass="79890">MTELICQTVINEEDGGAGDPLRMTTKLKEGEVKIERLLEQFPEDTVEEIKDVITAENLCSCQNPWKTSFQCNAKLKKVAQERDENAEILNNLAGKVQDFSVALMDQVTPTEEKSIVNNASLLDSITQPAIDYQQKKFISHRLVYRLFKIRWKRGLPSKYRQGMKARLTVISFTILETILTPILLPLIAYFSYKDQTCLERKMLREDLRLSCKLFFCDHSPLSRTITTGNALCTIFFSLSDLYLNYLRTPFVISIKDRLSQVVHLGLHFRLCVLASSVSVRTEEWLTLIFYIGFMLSEYQQYRSSKSAKEKRVRVYLRNMWNYVDMVILGLFFMMLVLRCFTLNETDPYQSRLLQVVNILYGISTLLLTLRFSSILEVNKTVGPLQLALFRMCIDLLIILTQFSFVIMAFSAAITKVYVAEISFLTTAHQRESNETGCIILPLSCSLLQTSKYLIWSVFGLTELDTMETNDDGSDYVVGILFVSFLIISVVMLVNILIALLTNTYNKVETNADLEWKFFRAVVAEEYRRYHPIVVPFNIISLPMSFLYTKKYGDNRAKRVKERQRRHEERCRLELFPALTRRYLDKYGGSFPLSNEEKIDLVADKFDQLANKIDVLANKIEQQEQKLDRLLEVMEKYIKPNRLDIICFSVQNGTSTPVEVLHSQVSQHNDAVDHQLDKNIQRPSGEASADFQD</sequence>
<keyword evidence="4 9" id="KW-1133">Transmembrane helix</keyword>
<evidence type="ECO:0000256" key="9">
    <source>
        <dbReference type="SAM" id="Phobius"/>
    </source>
</evidence>
<evidence type="ECO:0000256" key="6">
    <source>
        <dbReference type="ARBA" id="ARBA00023136"/>
    </source>
</evidence>
<feature type="transmembrane region" description="Helical" evidence="9">
    <location>
        <begin position="228"/>
        <end position="246"/>
    </location>
</feature>
<evidence type="ECO:0000313" key="12">
    <source>
        <dbReference type="Proteomes" id="UP001159428"/>
    </source>
</evidence>
<feature type="coiled-coil region" evidence="8">
    <location>
        <begin position="605"/>
        <end position="632"/>
    </location>
</feature>
<evidence type="ECO:0000259" key="10">
    <source>
        <dbReference type="Pfam" id="PF00520"/>
    </source>
</evidence>
<dbReference type="GO" id="GO:0005886">
    <property type="term" value="C:plasma membrane"/>
    <property type="evidence" value="ECO:0007669"/>
    <property type="project" value="TreeGrafter"/>
</dbReference>